<name>A0A9P4L383_9PLEO</name>
<dbReference type="EMBL" id="ML976620">
    <property type="protein sequence ID" value="KAF1840080.1"/>
    <property type="molecule type" value="Genomic_DNA"/>
</dbReference>
<evidence type="ECO:0000313" key="2">
    <source>
        <dbReference type="Proteomes" id="UP000800039"/>
    </source>
</evidence>
<keyword evidence="2" id="KW-1185">Reference proteome</keyword>
<dbReference type="GeneID" id="63851574"/>
<sequence length="164" mass="18576">MQLFVRLPAFFRFCFTTLPASKCRRCYIRSYWTANVLPTIPVNKQVPRCGYATTAMGLSTGCCLSIARCGQVHLGPLRTELHKRRYRKVKIPCPSDGETAASPFSHHGQDHGSQHLPEYTFSVGLRHVALFREARIVNDVERITALDTQLSLKLLRLRTSQVCL</sequence>
<reference evidence="1" key="1">
    <citation type="submission" date="2020-01" db="EMBL/GenBank/DDBJ databases">
        <authorList>
            <consortium name="DOE Joint Genome Institute"/>
            <person name="Haridas S."/>
            <person name="Albert R."/>
            <person name="Binder M."/>
            <person name="Bloem J."/>
            <person name="Labutti K."/>
            <person name="Salamov A."/>
            <person name="Andreopoulos B."/>
            <person name="Baker S.E."/>
            <person name="Barry K."/>
            <person name="Bills G."/>
            <person name="Bluhm B.H."/>
            <person name="Cannon C."/>
            <person name="Castanera R."/>
            <person name="Culley D.E."/>
            <person name="Daum C."/>
            <person name="Ezra D."/>
            <person name="Gonzalez J.B."/>
            <person name="Henrissat B."/>
            <person name="Kuo A."/>
            <person name="Liang C."/>
            <person name="Lipzen A."/>
            <person name="Lutzoni F."/>
            <person name="Magnuson J."/>
            <person name="Mondo S."/>
            <person name="Nolan M."/>
            <person name="Ohm R."/>
            <person name="Pangilinan J."/>
            <person name="Park H.-J."/>
            <person name="Ramirez L."/>
            <person name="Alfaro M."/>
            <person name="Sun H."/>
            <person name="Tritt A."/>
            <person name="Yoshinaga Y."/>
            <person name="Zwiers L.-H."/>
            <person name="Turgeon B.G."/>
            <person name="Goodwin S.B."/>
            <person name="Spatafora J.W."/>
            <person name="Crous P.W."/>
            <person name="Grigoriev I.V."/>
        </authorList>
    </citation>
    <scope>NUCLEOTIDE SEQUENCE</scope>
    <source>
        <strain evidence="1">CBS 394.84</strain>
    </source>
</reference>
<proteinExistence type="predicted"/>
<organism evidence="1 2">
    <name type="scientific">Cucurbitaria berberidis CBS 394.84</name>
    <dbReference type="NCBI Taxonomy" id="1168544"/>
    <lineage>
        <taxon>Eukaryota</taxon>
        <taxon>Fungi</taxon>
        <taxon>Dikarya</taxon>
        <taxon>Ascomycota</taxon>
        <taxon>Pezizomycotina</taxon>
        <taxon>Dothideomycetes</taxon>
        <taxon>Pleosporomycetidae</taxon>
        <taxon>Pleosporales</taxon>
        <taxon>Pleosporineae</taxon>
        <taxon>Cucurbitariaceae</taxon>
        <taxon>Cucurbitaria</taxon>
    </lineage>
</organism>
<dbReference type="RefSeq" id="XP_040782643.1">
    <property type="nucleotide sequence ID" value="XM_040934323.1"/>
</dbReference>
<gene>
    <name evidence="1" type="ORF">K460DRAFT_371300</name>
</gene>
<comment type="caution">
    <text evidence="1">The sequence shown here is derived from an EMBL/GenBank/DDBJ whole genome shotgun (WGS) entry which is preliminary data.</text>
</comment>
<dbReference type="AlphaFoldDB" id="A0A9P4L383"/>
<accession>A0A9P4L383</accession>
<protein>
    <submittedName>
        <fullName evidence="1">Uncharacterized protein</fullName>
    </submittedName>
</protein>
<dbReference type="Proteomes" id="UP000800039">
    <property type="component" value="Unassembled WGS sequence"/>
</dbReference>
<evidence type="ECO:0000313" key="1">
    <source>
        <dbReference type="EMBL" id="KAF1840080.1"/>
    </source>
</evidence>